<dbReference type="EMBL" id="CP001630">
    <property type="protein sequence ID" value="ACU39388.1"/>
    <property type="molecule type" value="Genomic_DNA"/>
</dbReference>
<reference evidence="1 2" key="1">
    <citation type="journal article" date="2009" name="Stand. Genomic Sci.">
        <title>Complete genome sequence of Actinosynnema mirum type strain (101).</title>
        <authorList>
            <person name="Land M."/>
            <person name="Lapidus A."/>
            <person name="Mayilraj S."/>
            <person name="Chen F."/>
            <person name="Copeland A."/>
            <person name="Del Rio T.G."/>
            <person name="Nolan M."/>
            <person name="Lucas S."/>
            <person name="Tice H."/>
            <person name="Cheng J.F."/>
            <person name="Chertkov O."/>
            <person name="Bruce D."/>
            <person name="Goodwin L."/>
            <person name="Pitluck S."/>
            <person name="Rohde M."/>
            <person name="Goker M."/>
            <person name="Pati A."/>
            <person name="Ivanova N."/>
            <person name="Mavromatis K."/>
            <person name="Chen A."/>
            <person name="Palaniappan K."/>
            <person name="Hauser L."/>
            <person name="Chang Y.J."/>
            <person name="Jeffries C.C."/>
            <person name="Brettin T."/>
            <person name="Detter J.C."/>
            <person name="Han C."/>
            <person name="Chain P."/>
            <person name="Tindall B.J."/>
            <person name="Bristow J."/>
            <person name="Eisen J.A."/>
            <person name="Markowitz V."/>
            <person name="Hugenholtz P."/>
            <person name="Kyrpides N.C."/>
            <person name="Klenk H.P."/>
        </authorList>
    </citation>
    <scope>NUCLEOTIDE SEQUENCE [LARGE SCALE GENOMIC DNA]</scope>
    <source>
        <strain evidence="2">ATCC 29888 / DSM 43827 / JCM 3225 / NBRC 14064 / NCIMB 13271 / NRRL B-12336 / IMRU 3971 / 101</strain>
    </source>
</reference>
<evidence type="ECO:0000313" key="2">
    <source>
        <dbReference type="Proteomes" id="UP000002213"/>
    </source>
</evidence>
<keyword evidence="2" id="KW-1185">Reference proteome</keyword>
<dbReference type="HOGENOM" id="CLU_2857589_0_0_11"/>
<dbReference type="RefSeq" id="WP_015804273.1">
    <property type="nucleotide sequence ID" value="NC_013093.1"/>
</dbReference>
<sequence length="64" mass="7098">MFRITITITDPQTGEQHVEHVGNVSSASVAEVKEDLPLVAEMIREHVRGWTGLDADRELPRATS</sequence>
<dbReference type="AlphaFoldDB" id="C6WB97"/>
<dbReference type="STRING" id="446462.Amir_5570"/>
<organism evidence="1 2">
    <name type="scientific">Actinosynnema mirum (strain ATCC 29888 / DSM 43827 / JCM 3225 / NBRC 14064 / NCIMB 13271 / NRRL B-12336 / IMRU 3971 / 101)</name>
    <dbReference type="NCBI Taxonomy" id="446462"/>
    <lineage>
        <taxon>Bacteria</taxon>
        <taxon>Bacillati</taxon>
        <taxon>Actinomycetota</taxon>
        <taxon>Actinomycetes</taxon>
        <taxon>Pseudonocardiales</taxon>
        <taxon>Pseudonocardiaceae</taxon>
        <taxon>Actinosynnema</taxon>
    </lineage>
</organism>
<dbReference type="Proteomes" id="UP000002213">
    <property type="component" value="Chromosome"/>
</dbReference>
<accession>C6WB97</accession>
<gene>
    <name evidence="1" type="ordered locus">Amir_5570</name>
</gene>
<evidence type="ECO:0000313" key="1">
    <source>
        <dbReference type="EMBL" id="ACU39388.1"/>
    </source>
</evidence>
<dbReference type="KEGG" id="ami:Amir_5570"/>
<name>C6WB97_ACTMD</name>
<proteinExistence type="predicted"/>
<protein>
    <submittedName>
        <fullName evidence="1">Uncharacterized protein</fullName>
    </submittedName>
</protein>